<dbReference type="InterPro" id="IPR034660">
    <property type="entry name" value="DinB/YfiT-like"/>
</dbReference>
<dbReference type="Gene3D" id="1.20.120.450">
    <property type="entry name" value="dinb family like domain"/>
    <property type="match status" value="1"/>
</dbReference>
<feature type="domain" description="Mycothiol-dependent maleylpyruvate isomerase metal-binding" evidence="1">
    <location>
        <begin position="18"/>
        <end position="155"/>
    </location>
</feature>
<dbReference type="GO" id="GO:0046872">
    <property type="term" value="F:metal ion binding"/>
    <property type="evidence" value="ECO:0007669"/>
    <property type="project" value="InterPro"/>
</dbReference>
<organism evidence="2 3">
    <name type="scientific">Arthrobacter terrae</name>
    <dbReference type="NCBI Taxonomy" id="2935737"/>
    <lineage>
        <taxon>Bacteria</taxon>
        <taxon>Bacillati</taxon>
        <taxon>Actinomycetota</taxon>
        <taxon>Actinomycetes</taxon>
        <taxon>Micrococcales</taxon>
        <taxon>Micrococcaceae</taxon>
        <taxon>Arthrobacter</taxon>
    </lineage>
</organism>
<comment type="caution">
    <text evidence="2">The sequence shown here is derived from an EMBL/GenBank/DDBJ whole genome shotgun (WGS) entry which is preliminary data.</text>
</comment>
<reference evidence="2 3" key="1">
    <citation type="submission" date="2020-11" db="EMBL/GenBank/DDBJ databases">
        <title>Arthrobacter antarcticus sp. nov., isolated from Antarctic Soil.</title>
        <authorList>
            <person name="Li J."/>
        </authorList>
    </citation>
    <scope>NUCLEOTIDE SEQUENCE [LARGE SCALE GENOMIC DNA]</scope>
    <source>
        <strain evidence="2 3">Z1-20</strain>
    </source>
</reference>
<protein>
    <submittedName>
        <fullName evidence="2">Maleylpyruvate isomerase N-terminal domain-containing protein</fullName>
    </submittedName>
</protein>
<name>A0A931CKP4_9MICC</name>
<dbReference type="Pfam" id="PF11716">
    <property type="entry name" value="MDMPI_N"/>
    <property type="match status" value="1"/>
</dbReference>
<evidence type="ECO:0000313" key="2">
    <source>
        <dbReference type="EMBL" id="MBG0740058.1"/>
    </source>
</evidence>
<keyword evidence="3" id="KW-1185">Reference proteome</keyword>
<sequence length="206" mass="21567">MGPLESALSTYRSAAFCFADLLARIPKDDWGEAGLGVWDLRALVGHAGRALSTVTAYLHQPASREVLTSPERYFALVTRTTLSSSPDAVAERGRQAGRQLGADPAAAIRVLVDDSLLALENSGDVLIETIAGGIYLRNYLPTRTFELAVHSLDVAGAAGLTLALPAQVLLEAAGLAARIAVERGDGVCVLTALTGRRALPSGFTVV</sequence>
<dbReference type="RefSeq" id="WP_196396994.1">
    <property type="nucleotide sequence ID" value="NZ_JADNYM010000013.1"/>
</dbReference>
<dbReference type="GO" id="GO:0016853">
    <property type="term" value="F:isomerase activity"/>
    <property type="evidence" value="ECO:0007669"/>
    <property type="project" value="UniProtKB-KW"/>
</dbReference>
<accession>A0A931CKP4</accession>
<dbReference type="EMBL" id="JADNYM010000013">
    <property type="protein sequence ID" value="MBG0740058.1"/>
    <property type="molecule type" value="Genomic_DNA"/>
</dbReference>
<dbReference type="AlphaFoldDB" id="A0A931CKP4"/>
<dbReference type="Proteomes" id="UP000655366">
    <property type="component" value="Unassembled WGS sequence"/>
</dbReference>
<dbReference type="InterPro" id="IPR024344">
    <property type="entry name" value="MDMPI_metal-binding"/>
</dbReference>
<evidence type="ECO:0000259" key="1">
    <source>
        <dbReference type="Pfam" id="PF11716"/>
    </source>
</evidence>
<evidence type="ECO:0000313" key="3">
    <source>
        <dbReference type="Proteomes" id="UP000655366"/>
    </source>
</evidence>
<dbReference type="SUPFAM" id="SSF109854">
    <property type="entry name" value="DinB/YfiT-like putative metalloenzymes"/>
    <property type="match status" value="1"/>
</dbReference>
<gene>
    <name evidence="2" type="ORF">IV500_11750</name>
</gene>
<proteinExistence type="predicted"/>
<keyword evidence="2" id="KW-0413">Isomerase</keyword>